<dbReference type="InterPro" id="IPR003593">
    <property type="entry name" value="AAA+_ATPase"/>
</dbReference>
<dbReference type="Proteomes" id="UP000176604">
    <property type="component" value="Unassembled WGS sequence"/>
</dbReference>
<organism evidence="2 3">
    <name type="scientific">Candidatus Uhrbacteria bacterium RIFCSPHIGHO2_12_FULL_54_23</name>
    <dbReference type="NCBI Taxonomy" id="1802397"/>
    <lineage>
        <taxon>Bacteria</taxon>
        <taxon>Candidatus Uhriibacteriota</taxon>
    </lineage>
</organism>
<reference evidence="2 3" key="1">
    <citation type="journal article" date="2016" name="Nat. Commun.">
        <title>Thousands of microbial genomes shed light on interconnected biogeochemical processes in an aquifer system.</title>
        <authorList>
            <person name="Anantharaman K."/>
            <person name="Brown C.T."/>
            <person name="Hug L.A."/>
            <person name="Sharon I."/>
            <person name="Castelle C.J."/>
            <person name="Probst A.J."/>
            <person name="Thomas B.C."/>
            <person name="Singh A."/>
            <person name="Wilkins M.J."/>
            <person name="Karaoz U."/>
            <person name="Brodie E.L."/>
            <person name="Williams K.H."/>
            <person name="Hubbard S.S."/>
            <person name="Banfield J.F."/>
        </authorList>
    </citation>
    <scope>NUCLEOTIDE SEQUENCE [LARGE SCALE GENOMIC DNA]</scope>
</reference>
<comment type="caution">
    <text evidence="2">The sequence shown here is derived from an EMBL/GenBank/DDBJ whole genome shotgun (WGS) entry which is preliminary data.</text>
</comment>
<dbReference type="InterPro" id="IPR027417">
    <property type="entry name" value="P-loop_NTPase"/>
</dbReference>
<dbReference type="Gene3D" id="3.40.50.300">
    <property type="entry name" value="P-loop containing nucleotide triphosphate hydrolases"/>
    <property type="match status" value="1"/>
</dbReference>
<dbReference type="PANTHER" id="PTHR33295">
    <property type="entry name" value="ATPASE"/>
    <property type="match status" value="1"/>
</dbReference>
<evidence type="ECO:0000259" key="1">
    <source>
        <dbReference type="SMART" id="SM00382"/>
    </source>
</evidence>
<dbReference type="PANTHER" id="PTHR33295:SF7">
    <property type="entry name" value="ATPASE"/>
    <property type="match status" value="1"/>
</dbReference>
<dbReference type="AlphaFoldDB" id="A0A1F7UH99"/>
<dbReference type="EMBL" id="MGEF01000066">
    <property type="protein sequence ID" value="OGL77098.1"/>
    <property type="molecule type" value="Genomic_DNA"/>
</dbReference>
<evidence type="ECO:0000313" key="2">
    <source>
        <dbReference type="EMBL" id="OGL77098.1"/>
    </source>
</evidence>
<sequence length="448" mass="50275">MFKRKILPYLIAWKDKKGRKPLVLRGARQVGKTSVVKHFASAQFKNCVYLNLEQTQDREMFKNIGSVREFEQTVEVVRKQTMRDGETLLFLDEIQNAPALISLLRFFYEERPGLHVIAAGSLLEVQIAKLGLAMPVGRVEYAYLYPLTFFEFLDAKGEHKLRAFLDGVNVNDPLPPSLHARALQLFYEYALIGGLPEAVSLAVEGAGQTALDTLSSSLLTAYAEDIYKYASAAEVKYLQHVLEQAPYFAGERITYENFGGSAYRSREMGQAFAVLERTMLVQQIEATKSVDLPLVGQKKRAKKILFLDVGLVNFKNNIQSSYLHLKDLNSLYRGKIAEQLVGQSLRAHSEHRTDPIYYWAKEKPLGAAEIDFCVSHQGRLVGIEVKSGESNRLKSLVSFAAAADLACLMRVWSGALKKETVSSAGKTYPLLSVPFYLVDRMLDFASHD</sequence>
<dbReference type="InterPro" id="IPR025420">
    <property type="entry name" value="DUF4143"/>
</dbReference>
<gene>
    <name evidence="2" type="ORF">A3J43_00210</name>
</gene>
<proteinExistence type="predicted"/>
<dbReference type="Pfam" id="PF13173">
    <property type="entry name" value="AAA_14"/>
    <property type="match status" value="1"/>
</dbReference>
<accession>A0A1F7UH99</accession>
<dbReference type="SMART" id="SM00382">
    <property type="entry name" value="AAA"/>
    <property type="match status" value="1"/>
</dbReference>
<evidence type="ECO:0000313" key="3">
    <source>
        <dbReference type="Proteomes" id="UP000176604"/>
    </source>
</evidence>
<name>A0A1F7UH99_9BACT</name>
<dbReference type="InterPro" id="IPR041682">
    <property type="entry name" value="AAA_14"/>
</dbReference>
<dbReference type="STRING" id="1802397.A3J43_00210"/>
<feature type="domain" description="AAA+ ATPase" evidence="1">
    <location>
        <begin position="18"/>
        <end position="146"/>
    </location>
</feature>
<dbReference type="SUPFAM" id="SSF52540">
    <property type="entry name" value="P-loop containing nucleoside triphosphate hydrolases"/>
    <property type="match status" value="1"/>
</dbReference>
<dbReference type="Pfam" id="PF13635">
    <property type="entry name" value="DUF4143"/>
    <property type="match status" value="1"/>
</dbReference>
<protein>
    <recommendedName>
        <fullName evidence="1">AAA+ ATPase domain-containing protein</fullName>
    </recommendedName>
</protein>